<gene>
    <name evidence="2" type="ORF">ACFO0N_07380</name>
</gene>
<protein>
    <recommendedName>
        <fullName evidence="1">Rhodanese domain-containing protein</fullName>
    </recommendedName>
</protein>
<dbReference type="RefSeq" id="WP_267625379.1">
    <property type="nucleotide sequence ID" value="NZ_JAODIW010000013.1"/>
</dbReference>
<dbReference type="Proteomes" id="UP001595921">
    <property type="component" value="Unassembled WGS sequence"/>
</dbReference>
<dbReference type="PROSITE" id="PS50206">
    <property type="entry name" value="RHODANESE_3"/>
    <property type="match status" value="1"/>
</dbReference>
<reference evidence="2 3" key="1">
    <citation type="journal article" date="2019" name="Int. J. Syst. Evol. Microbiol.">
        <title>The Global Catalogue of Microorganisms (GCM) 10K type strain sequencing project: providing services to taxonomists for standard genome sequencing and annotation.</title>
        <authorList>
            <consortium name="The Broad Institute Genomics Platform"/>
            <consortium name="The Broad Institute Genome Sequencing Center for Infectious Disease"/>
            <person name="Wu L."/>
            <person name="Ma J."/>
        </authorList>
    </citation>
    <scope>NUCLEOTIDE SEQUENCE [LARGE SCALE GENOMIC DNA]</scope>
    <source>
        <strain evidence="2 3">CGMCC 1.12553</strain>
    </source>
</reference>
<keyword evidence="3" id="KW-1185">Reference proteome</keyword>
<dbReference type="EMBL" id="JBHSDS010000004">
    <property type="protein sequence ID" value="MFC4357768.1"/>
    <property type="molecule type" value="Genomic_DNA"/>
</dbReference>
<evidence type="ECO:0000259" key="1">
    <source>
        <dbReference type="PROSITE" id="PS50206"/>
    </source>
</evidence>
<dbReference type="InterPro" id="IPR001763">
    <property type="entry name" value="Rhodanese-like_dom"/>
</dbReference>
<organism evidence="2 3">
    <name type="scientific">Halobium salinum</name>
    <dbReference type="NCBI Taxonomy" id="1364940"/>
    <lineage>
        <taxon>Archaea</taxon>
        <taxon>Methanobacteriati</taxon>
        <taxon>Methanobacteriota</taxon>
        <taxon>Stenosarchaea group</taxon>
        <taxon>Halobacteria</taxon>
        <taxon>Halobacteriales</taxon>
        <taxon>Haloferacaceae</taxon>
        <taxon>Halobium</taxon>
    </lineage>
</organism>
<name>A0ABD5PAP6_9EURY</name>
<dbReference type="AlphaFoldDB" id="A0ABD5PAP6"/>
<comment type="caution">
    <text evidence="2">The sequence shown here is derived from an EMBL/GenBank/DDBJ whole genome shotgun (WGS) entry which is preliminary data.</text>
</comment>
<proteinExistence type="predicted"/>
<accession>A0ABD5PAP6</accession>
<sequence>MADQTEVEIEVQKQRNGELYAKLYQLVDTEQDSEKYPVNWTPAKRESVGQGSYAFKVVDEGAADDLQGDIPNTDGTPVVYVGDNLGKHYWDGDGAHDLPELLVAELEDMGYSVLANVDGGWADWGGRPEFSDSYLDVTDAEVVR</sequence>
<evidence type="ECO:0000313" key="3">
    <source>
        <dbReference type="Proteomes" id="UP001595921"/>
    </source>
</evidence>
<evidence type="ECO:0000313" key="2">
    <source>
        <dbReference type="EMBL" id="MFC4357768.1"/>
    </source>
</evidence>
<feature type="domain" description="Rhodanese" evidence="1">
    <location>
        <begin position="103"/>
        <end position="130"/>
    </location>
</feature>